<dbReference type="CDD" id="cd03352">
    <property type="entry name" value="LbH_LpxD"/>
    <property type="match status" value="1"/>
</dbReference>
<dbReference type="NCBIfam" id="TIGR01853">
    <property type="entry name" value="lipid_A_lpxD"/>
    <property type="match status" value="1"/>
</dbReference>
<comment type="caution">
    <text evidence="8">The sequence shown here is derived from an EMBL/GenBank/DDBJ whole genome shotgun (WGS) entry which is preliminary data.</text>
</comment>
<dbReference type="HAMAP" id="MF_00523">
    <property type="entry name" value="LpxD"/>
    <property type="match status" value="1"/>
</dbReference>
<dbReference type="Gene3D" id="2.160.10.10">
    <property type="entry name" value="Hexapeptide repeat proteins"/>
    <property type="match status" value="1"/>
</dbReference>
<dbReference type="InterPro" id="IPR007691">
    <property type="entry name" value="LpxD"/>
</dbReference>
<keyword evidence="1" id="KW-0444">Lipid biosynthesis</keyword>
<keyword evidence="2" id="KW-0441">Lipid A biosynthesis</keyword>
<dbReference type="EC" id="2.3.1.-" evidence="8 9"/>
<dbReference type="InterPro" id="IPR011004">
    <property type="entry name" value="Trimer_LpxA-like_sf"/>
</dbReference>
<evidence type="ECO:0000256" key="1">
    <source>
        <dbReference type="ARBA" id="ARBA00022516"/>
    </source>
</evidence>
<reference evidence="8" key="1">
    <citation type="submission" date="2009-10" db="EMBL/GenBank/DDBJ databases">
        <title>Diversity of trophic interactions inside an arsenic-rich microbial ecosystem.</title>
        <authorList>
            <person name="Bertin P.N."/>
            <person name="Heinrich-Salmeron A."/>
            <person name="Pelletier E."/>
            <person name="Goulhen-Chollet F."/>
            <person name="Arsene-Ploetze F."/>
            <person name="Gallien S."/>
            <person name="Calteau A."/>
            <person name="Vallenet D."/>
            <person name="Casiot C."/>
            <person name="Chane-Woon-Ming B."/>
            <person name="Giloteaux L."/>
            <person name="Barakat M."/>
            <person name="Bonnefoy V."/>
            <person name="Bruneel O."/>
            <person name="Chandler M."/>
            <person name="Cleiss J."/>
            <person name="Duran R."/>
            <person name="Elbaz-Poulichet F."/>
            <person name="Fonknechten N."/>
            <person name="Lauga B."/>
            <person name="Mornico D."/>
            <person name="Ortet P."/>
            <person name="Schaeffer C."/>
            <person name="Siguier P."/>
            <person name="Alexander Thil Smith A."/>
            <person name="Van Dorsselaer A."/>
            <person name="Weissenbach J."/>
            <person name="Medigue C."/>
            <person name="Le Paslier D."/>
        </authorList>
    </citation>
    <scope>NUCLEOTIDE SEQUENCE</scope>
</reference>
<dbReference type="GO" id="GO:0016410">
    <property type="term" value="F:N-acyltransferase activity"/>
    <property type="evidence" value="ECO:0007669"/>
    <property type="project" value="InterPro"/>
</dbReference>
<evidence type="ECO:0000256" key="2">
    <source>
        <dbReference type="ARBA" id="ARBA00022556"/>
    </source>
</evidence>
<keyword evidence="6 8" id="KW-0012">Acyltransferase</keyword>
<dbReference type="EMBL" id="CABL01000009">
    <property type="protein sequence ID" value="CBH75481.1"/>
    <property type="molecule type" value="Genomic_DNA"/>
</dbReference>
<dbReference type="PANTHER" id="PTHR43378:SF2">
    <property type="entry name" value="UDP-3-O-ACYLGLUCOSAMINE N-ACYLTRANSFERASE 1, MITOCHONDRIAL-RELATED"/>
    <property type="match status" value="1"/>
</dbReference>
<dbReference type="GO" id="GO:0016020">
    <property type="term" value="C:membrane"/>
    <property type="evidence" value="ECO:0007669"/>
    <property type="project" value="GOC"/>
</dbReference>
<organism evidence="8">
    <name type="scientific">mine drainage metagenome</name>
    <dbReference type="NCBI Taxonomy" id="410659"/>
    <lineage>
        <taxon>unclassified sequences</taxon>
        <taxon>metagenomes</taxon>
        <taxon>ecological metagenomes</taxon>
    </lineage>
</organism>
<evidence type="ECO:0000256" key="5">
    <source>
        <dbReference type="ARBA" id="ARBA00023098"/>
    </source>
</evidence>
<dbReference type="AlphaFoldDB" id="E6PG93"/>
<sequence>MLGKLGEIARRLGGSVLGDAEVDILTVSAVDEAGPGALTFAVDARYLQAALRSHAAAVLVDARALPNPVPTDKPLVVVEDARIALVGLLAALRAPRPVGPHRDPSAAIDPRAVVAENAYIGPHVTIGPGSEIGPDCALEAGAYVGAEVKIGSGSWLHPHARVMDRCVLGAGVVLHAGATIGSEGFGWAFVDGRLERIPQVGNVELGDRVEIGANSCVDRAQTGSTRIGEGTKIDNLVQIGHNCRLGKHDAFAALSGLAGSTVVGDYVRVGGQAGFKGHITIGSRVTIGGQSQIWSNVPDDAFVSGAPARDHRERLRLEVAIKNLPKLIARVDALERAARERDER</sequence>
<dbReference type="Pfam" id="PF04613">
    <property type="entry name" value="LpxD"/>
    <property type="match status" value="1"/>
</dbReference>
<keyword evidence="3 8" id="KW-0808">Transferase</keyword>
<dbReference type="Pfam" id="PF00132">
    <property type="entry name" value="Hexapep"/>
    <property type="match status" value="2"/>
</dbReference>
<dbReference type="InterPro" id="IPR001451">
    <property type="entry name" value="Hexapep"/>
</dbReference>
<dbReference type="PANTHER" id="PTHR43378">
    <property type="entry name" value="UDP-3-O-ACYLGLUCOSAMINE N-ACYLTRANSFERASE"/>
    <property type="match status" value="1"/>
</dbReference>
<accession>E6PG93</accession>
<evidence type="ECO:0000256" key="6">
    <source>
        <dbReference type="ARBA" id="ARBA00023315"/>
    </source>
</evidence>
<evidence type="ECO:0000313" key="8">
    <source>
        <dbReference type="EMBL" id="CBH75481.1"/>
    </source>
</evidence>
<dbReference type="SUPFAM" id="SSF51161">
    <property type="entry name" value="Trimeric LpxA-like enzymes"/>
    <property type="match status" value="1"/>
</dbReference>
<dbReference type="Gene3D" id="3.40.1390.10">
    <property type="entry name" value="MurE/MurF, N-terminal domain"/>
    <property type="match status" value="1"/>
</dbReference>
<dbReference type="GO" id="GO:0009245">
    <property type="term" value="P:lipid A biosynthetic process"/>
    <property type="evidence" value="ECO:0007669"/>
    <property type="project" value="UniProtKB-KW"/>
</dbReference>
<gene>
    <name evidence="8" type="primary">lpxD</name>
    <name evidence="8" type="ORF">CARN1_0023</name>
    <name evidence="9" type="ORF">CARN4_0023</name>
</gene>
<evidence type="ECO:0000256" key="4">
    <source>
        <dbReference type="ARBA" id="ARBA00022737"/>
    </source>
</evidence>
<name>E6PG93_9ZZZZ</name>
<dbReference type="InterPro" id="IPR020573">
    <property type="entry name" value="UDP_GlcNAc_AcTrfase_non-rep"/>
</dbReference>
<keyword evidence="4" id="KW-0677">Repeat</keyword>
<dbReference type="EMBL" id="CABO01000048">
    <property type="protein sequence ID" value="CBI03041.1"/>
    <property type="molecule type" value="Genomic_DNA"/>
</dbReference>
<keyword evidence="5" id="KW-0443">Lipid metabolism</keyword>
<dbReference type="NCBIfam" id="NF002060">
    <property type="entry name" value="PRK00892.1"/>
    <property type="match status" value="1"/>
</dbReference>
<proteinExistence type="inferred from homology"/>
<evidence type="ECO:0000256" key="3">
    <source>
        <dbReference type="ARBA" id="ARBA00022679"/>
    </source>
</evidence>
<feature type="domain" description="UDP-3-O-[3-hydroxymyristoyl] glucosamine N-acyltransferase non-repeat region" evidence="7">
    <location>
        <begin position="22"/>
        <end position="89"/>
    </location>
</feature>
<evidence type="ECO:0000313" key="9">
    <source>
        <dbReference type="EMBL" id="CBI03041.1"/>
    </source>
</evidence>
<protein>
    <submittedName>
        <fullName evidence="8 9">UDP-3-O-(3-hydroxymyristoyl)-glucosamine N-acyltransferase</fullName>
        <ecNumber evidence="8 9">2.3.1.-</ecNumber>
    </submittedName>
</protein>
<evidence type="ECO:0000259" key="7">
    <source>
        <dbReference type="Pfam" id="PF04613"/>
    </source>
</evidence>